<dbReference type="PANTHER" id="PTHR11709">
    <property type="entry name" value="MULTI-COPPER OXIDASE"/>
    <property type="match status" value="1"/>
</dbReference>
<dbReference type="PANTHER" id="PTHR11709:SF394">
    <property type="entry name" value="FI03373P-RELATED"/>
    <property type="match status" value="1"/>
</dbReference>
<evidence type="ECO:0000256" key="7">
    <source>
        <dbReference type="ARBA" id="ARBA00022723"/>
    </source>
</evidence>
<keyword evidence="13" id="KW-1185">Reference proteome</keyword>
<dbReference type="InterPro" id="IPR001117">
    <property type="entry name" value="Cu-oxidase_2nd"/>
</dbReference>
<dbReference type="Proteomes" id="UP001140091">
    <property type="component" value="Unassembled WGS sequence"/>
</dbReference>
<dbReference type="GO" id="GO:0005507">
    <property type="term" value="F:copper ion binding"/>
    <property type="evidence" value="ECO:0007669"/>
    <property type="project" value="InterPro"/>
</dbReference>
<dbReference type="SUPFAM" id="SSF49503">
    <property type="entry name" value="Cupredoxins"/>
    <property type="match status" value="2"/>
</dbReference>
<comment type="catalytic activity">
    <reaction evidence="1">
        <text>4 hydroquinone + O2 = 4 benzosemiquinone + 2 H2O</text>
        <dbReference type="Rhea" id="RHEA:11276"/>
        <dbReference type="ChEBI" id="CHEBI:15377"/>
        <dbReference type="ChEBI" id="CHEBI:15379"/>
        <dbReference type="ChEBI" id="CHEBI:17594"/>
        <dbReference type="ChEBI" id="CHEBI:17977"/>
        <dbReference type="EC" id="1.10.3.2"/>
    </reaction>
</comment>
<dbReference type="AlphaFoldDB" id="A0A9W8IY61"/>
<dbReference type="OrthoDB" id="2121828at2759"/>
<dbReference type="Pfam" id="PF00394">
    <property type="entry name" value="Cu-oxidase"/>
    <property type="match status" value="1"/>
</dbReference>
<evidence type="ECO:0000259" key="11">
    <source>
        <dbReference type="Pfam" id="PF07731"/>
    </source>
</evidence>
<dbReference type="GO" id="GO:0005576">
    <property type="term" value="C:extracellular region"/>
    <property type="evidence" value="ECO:0007669"/>
    <property type="project" value="UniProtKB-SubCell"/>
</dbReference>
<reference evidence="12" key="1">
    <citation type="submission" date="2022-06" db="EMBL/GenBank/DDBJ databases">
        <title>Genome Sequence of Candolleomyces eurysporus.</title>
        <authorList>
            <person name="Buettner E."/>
        </authorList>
    </citation>
    <scope>NUCLEOTIDE SEQUENCE</scope>
    <source>
        <strain evidence="12">VTCC 930004</strain>
    </source>
</reference>
<gene>
    <name evidence="12" type="ORF">H1R20_g12186</name>
</gene>
<proteinExistence type="inferred from homology"/>
<dbReference type="EC" id="1.10.3.2" evidence="5"/>
<keyword evidence="9" id="KW-0186">Copper</keyword>
<evidence type="ECO:0000256" key="5">
    <source>
        <dbReference type="ARBA" id="ARBA00012297"/>
    </source>
</evidence>
<feature type="non-terminal residue" evidence="12">
    <location>
        <position position="316"/>
    </location>
</feature>
<dbReference type="Pfam" id="PF07731">
    <property type="entry name" value="Cu-oxidase_2"/>
    <property type="match status" value="1"/>
</dbReference>
<dbReference type="InterPro" id="IPR045087">
    <property type="entry name" value="Cu-oxidase_fam"/>
</dbReference>
<organism evidence="12 13">
    <name type="scientific">Candolleomyces eurysporus</name>
    <dbReference type="NCBI Taxonomy" id="2828524"/>
    <lineage>
        <taxon>Eukaryota</taxon>
        <taxon>Fungi</taxon>
        <taxon>Dikarya</taxon>
        <taxon>Basidiomycota</taxon>
        <taxon>Agaricomycotina</taxon>
        <taxon>Agaricomycetes</taxon>
        <taxon>Agaricomycetidae</taxon>
        <taxon>Agaricales</taxon>
        <taxon>Agaricineae</taxon>
        <taxon>Psathyrellaceae</taxon>
        <taxon>Candolleomyces</taxon>
    </lineage>
</organism>
<feature type="domain" description="Plastocyanin-like" evidence="10">
    <location>
        <begin position="72"/>
        <end position="100"/>
    </location>
</feature>
<evidence type="ECO:0000256" key="1">
    <source>
        <dbReference type="ARBA" id="ARBA00000349"/>
    </source>
</evidence>
<evidence type="ECO:0000256" key="9">
    <source>
        <dbReference type="ARBA" id="ARBA00023008"/>
    </source>
</evidence>
<dbReference type="GO" id="GO:0052716">
    <property type="term" value="F:hydroquinone:oxygen oxidoreductase activity"/>
    <property type="evidence" value="ECO:0007669"/>
    <property type="project" value="UniProtKB-EC"/>
</dbReference>
<name>A0A9W8IY61_9AGAR</name>
<sequence>MHQPENTVITLSEWYHLQSPFITGVAANDATLSTDKDDTLVGCRFMRISVTSKANATDSESSPCLTILSTSSIDGHKLTIIKADGQNTQPYTVDSIQILADDRRSYLHPPANRVVFNETLLHPLDNSPAPGELYPGGADVNINLALDFDMEVWRFYINGVTFQPSTIPVLLQILSGVQAAQSLLPEGNVYSLPPNTSIKVSIPGGISSPARIGSLSLRINNDYVPRHSDSILSIFKSSGIDTLYSYLNPLRRDVVNTGDVGSNITVRFRTDNAESWILHCHIDWYLDLGLAIIPAKYTPDVLQVSPARSMYIFARI</sequence>
<dbReference type="Gene3D" id="2.60.40.420">
    <property type="entry name" value="Cupredoxins - blue copper proteins"/>
    <property type="match status" value="2"/>
</dbReference>
<comment type="subcellular location">
    <subcellularLocation>
        <location evidence="3">Secreted</location>
    </subcellularLocation>
</comment>
<feature type="domain" description="Plastocyanin-like" evidence="11">
    <location>
        <begin position="236"/>
        <end position="291"/>
    </location>
</feature>
<comment type="similarity">
    <text evidence="4">Belongs to the multicopper oxidase family.</text>
</comment>
<evidence type="ECO:0000313" key="12">
    <source>
        <dbReference type="EMBL" id="KAJ2924927.1"/>
    </source>
</evidence>
<comment type="cofactor">
    <cofactor evidence="2">
        <name>Cu cation</name>
        <dbReference type="ChEBI" id="CHEBI:23378"/>
    </cofactor>
</comment>
<evidence type="ECO:0000313" key="13">
    <source>
        <dbReference type="Proteomes" id="UP001140091"/>
    </source>
</evidence>
<keyword evidence="8" id="KW-0560">Oxidoreductase</keyword>
<protein>
    <recommendedName>
        <fullName evidence="5">laccase</fullName>
        <ecNumber evidence="5">1.10.3.2</ecNumber>
    </recommendedName>
</protein>
<evidence type="ECO:0000256" key="3">
    <source>
        <dbReference type="ARBA" id="ARBA00004613"/>
    </source>
</evidence>
<evidence type="ECO:0000259" key="10">
    <source>
        <dbReference type="Pfam" id="PF00394"/>
    </source>
</evidence>
<comment type="caution">
    <text evidence="12">The sequence shown here is derived from an EMBL/GenBank/DDBJ whole genome shotgun (WGS) entry which is preliminary data.</text>
</comment>
<evidence type="ECO:0000256" key="8">
    <source>
        <dbReference type="ARBA" id="ARBA00023002"/>
    </source>
</evidence>
<keyword evidence="6" id="KW-0964">Secreted</keyword>
<evidence type="ECO:0000256" key="2">
    <source>
        <dbReference type="ARBA" id="ARBA00001935"/>
    </source>
</evidence>
<evidence type="ECO:0000256" key="6">
    <source>
        <dbReference type="ARBA" id="ARBA00022525"/>
    </source>
</evidence>
<evidence type="ECO:0000256" key="4">
    <source>
        <dbReference type="ARBA" id="ARBA00010609"/>
    </source>
</evidence>
<dbReference type="InterPro" id="IPR008972">
    <property type="entry name" value="Cupredoxin"/>
</dbReference>
<keyword evidence="7" id="KW-0479">Metal-binding</keyword>
<dbReference type="InterPro" id="IPR011706">
    <property type="entry name" value="Cu-oxidase_C"/>
</dbReference>
<dbReference type="EMBL" id="JANBPK010001200">
    <property type="protein sequence ID" value="KAJ2924927.1"/>
    <property type="molecule type" value="Genomic_DNA"/>
</dbReference>
<accession>A0A9W8IY61</accession>